<dbReference type="SUPFAM" id="SSF57889">
    <property type="entry name" value="Cysteine-rich domain"/>
    <property type="match status" value="2"/>
</dbReference>
<gene>
    <name evidence="5" type="ORF">HU200_051903</name>
</gene>
<dbReference type="Pfam" id="PF03107">
    <property type="entry name" value="C1_2"/>
    <property type="match status" value="2"/>
</dbReference>
<keyword evidence="3" id="KW-0862">Zinc</keyword>
<organism evidence="5 6">
    <name type="scientific">Digitaria exilis</name>
    <dbReference type="NCBI Taxonomy" id="1010633"/>
    <lineage>
        <taxon>Eukaryota</taxon>
        <taxon>Viridiplantae</taxon>
        <taxon>Streptophyta</taxon>
        <taxon>Embryophyta</taxon>
        <taxon>Tracheophyta</taxon>
        <taxon>Spermatophyta</taxon>
        <taxon>Magnoliopsida</taxon>
        <taxon>Liliopsida</taxon>
        <taxon>Poales</taxon>
        <taxon>Poaceae</taxon>
        <taxon>PACMAD clade</taxon>
        <taxon>Panicoideae</taxon>
        <taxon>Panicodae</taxon>
        <taxon>Paniceae</taxon>
        <taxon>Anthephorinae</taxon>
        <taxon>Digitaria</taxon>
    </lineage>
</organism>
<proteinExistence type="predicted"/>
<keyword evidence="2" id="KW-0677">Repeat</keyword>
<keyword evidence="1" id="KW-0479">Metal-binding</keyword>
<dbReference type="EMBL" id="JACEFO010002273">
    <property type="protein sequence ID" value="KAF8668718.1"/>
    <property type="molecule type" value="Genomic_DNA"/>
</dbReference>
<evidence type="ECO:0000313" key="5">
    <source>
        <dbReference type="EMBL" id="KAF8668718.1"/>
    </source>
</evidence>
<evidence type="ECO:0000256" key="3">
    <source>
        <dbReference type="ARBA" id="ARBA00022833"/>
    </source>
</evidence>
<dbReference type="OrthoDB" id="581077at2759"/>
<dbReference type="PROSITE" id="PS50081">
    <property type="entry name" value="ZF_DAG_PE_2"/>
    <property type="match status" value="1"/>
</dbReference>
<evidence type="ECO:0000256" key="1">
    <source>
        <dbReference type="ARBA" id="ARBA00022723"/>
    </source>
</evidence>
<reference evidence="5" key="1">
    <citation type="submission" date="2020-07" db="EMBL/GenBank/DDBJ databases">
        <title>Genome sequence and genetic diversity analysis of an under-domesticated orphan crop, white fonio (Digitaria exilis).</title>
        <authorList>
            <person name="Bennetzen J.L."/>
            <person name="Chen S."/>
            <person name="Ma X."/>
            <person name="Wang X."/>
            <person name="Yssel A.E.J."/>
            <person name="Chaluvadi S.R."/>
            <person name="Johnson M."/>
            <person name="Gangashetty P."/>
            <person name="Hamidou F."/>
            <person name="Sanogo M.D."/>
            <person name="Zwaenepoel A."/>
            <person name="Wallace J."/>
            <person name="Van De Peer Y."/>
            <person name="Van Deynze A."/>
        </authorList>
    </citation>
    <scope>NUCLEOTIDE SEQUENCE</scope>
    <source>
        <tissue evidence="5">Leaves</tissue>
    </source>
</reference>
<accession>A0A835AJU0</accession>
<dbReference type="PANTHER" id="PTHR47841">
    <property type="entry name" value="DIACYLGLYCEROL KINASE THETA-LIKE-RELATED"/>
    <property type="match status" value="1"/>
</dbReference>
<dbReference type="GO" id="GO:0046872">
    <property type="term" value="F:metal ion binding"/>
    <property type="evidence" value="ECO:0007669"/>
    <property type="project" value="UniProtKB-KW"/>
</dbReference>
<dbReference type="Gene3D" id="3.30.40.10">
    <property type="entry name" value="Zinc/RING finger domain, C3HC4 (zinc finger)"/>
    <property type="match status" value="1"/>
</dbReference>
<evidence type="ECO:0000313" key="6">
    <source>
        <dbReference type="Proteomes" id="UP000636709"/>
    </source>
</evidence>
<evidence type="ECO:0000259" key="4">
    <source>
        <dbReference type="PROSITE" id="PS50081"/>
    </source>
</evidence>
<name>A0A835AJU0_9POAL</name>
<dbReference type="AlphaFoldDB" id="A0A835AJU0"/>
<protein>
    <recommendedName>
        <fullName evidence="4">Phorbol-ester/DAG-type domain-containing protein</fullName>
    </recommendedName>
</protein>
<feature type="domain" description="Phorbol-ester/DAG-type" evidence="4">
    <location>
        <begin position="17"/>
        <end position="66"/>
    </location>
</feature>
<dbReference type="InterPro" id="IPR004146">
    <property type="entry name" value="DC1"/>
</dbReference>
<comment type="caution">
    <text evidence="5">The sequence shown here is derived from an EMBL/GenBank/DDBJ whole genome shotgun (WGS) entry which is preliminary data.</text>
</comment>
<dbReference type="PANTHER" id="PTHR47841:SF2">
    <property type="entry name" value="OS07G0609800 PROTEIN"/>
    <property type="match status" value="1"/>
</dbReference>
<sequence>MAAAGSSTVQGTHFHPQHTLTAYHYSEASTYHCAACELVVTGVGYSCDGCGFDIHGECLRAFEAAGRISFSLHPAHALTLTCLAAAGGGHCCGVCERASPAGDYMYICEPCGYGVHPMCVVKVVSQQASQQRRGRGRRAMHTVGYTAHTVHRLVDLVITLAQVGACTIM</sequence>
<dbReference type="Gene3D" id="3.30.60.20">
    <property type="match status" value="1"/>
</dbReference>
<dbReference type="InterPro" id="IPR046349">
    <property type="entry name" value="C1-like_sf"/>
</dbReference>
<keyword evidence="6" id="KW-1185">Reference proteome</keyword>
<dbReference type="Proteomes" id="UP000636709">
    <property type="component" value="Unassembled WGS sequence"/>
</dbReference>
<dbReference type="InterPro" id="IPR002219">
    <property type="entry name" value="PKC_DAG/PE"/>
</dbReference>
<evidence type="ECO:0000256" key="2">
    <source>
        <dbReference type="ARBA" id="ARBA00022737"/>
    </source>
</evidence>
<dbReference type="InterPro" id="IPR013083">
    <property type="entry name" value="Znf_RING/FYVE/PHD"/>
</dbReference>